<comment type="caution">
    <text evidence="14">The sequence shown here is derived from an EMBL/GenBank/DDBJ whole genome shotgun (WGS) entry which is preliminary data.</text>
</comment>
<evidence type="ECO:0000259" key="13">
    <source>
        <dbReference type="Pfam" id="PF03717"/>
    </source>
</evidence>
<dbReference type="EMBL" id="JACCBB010000001">
    <property type="protein sequence ID" value="NYD22226.1"/>
    <property type="molecule type" value="Genomic_DNA"/>
</dbReference>
<dbReference type="PROSITE" id="PS51318">
    <property type="entry name" value="TAT"/>
    <property type="match status" value="1"/>
</dbReference>
<evidence type="ECO:0000256" key="2">
    <source>
        <dbReference type="ARBA" id="ARBA00007171"/>
    </source>
</evidence>
<dbReference type="GO" id="GO:0071555">
    <property type="term" value="P:cell wall organization"/>
    <property type="evidence" value="ECO:0007669"/>
    <property type="project" value="TreeGrafter"/>
</dbReference>
<dbReference type="GO" id="GO:0051301">
    <property type="term" value="P:cell division"/>
    <property type="evidence" value="ECO:0007669"/>
    <property type="project" value="UniProtKB-KW"/>
</dbReference>
<dbReference type="EC" id="3.5.2.6" evidence="4 9"/>
<keyword evidence="11" id="KW-0812">Transmembrane</keyword>
<dbReference type="InterPro" id="IPR012338">
    <property type="entry name" value="Beta-lactam/transpept-like"/>
</dbReference>
<feature type="compositionally biased region" description="Low complexity" evidence="10">
    <location>
        <begin position="17"/>
        <end position="29"/>
    </location>
</feature>
<evidence type="ECO:0000256" key="7">
    <source>
        <dbReference type="ARBA" id="ARBA00023136"/>
    </source>
</evidence>
<keyword evidence="7 11" id="KW-0472">Membrane</keyword>
<keyword evidence="14" id="KW-0132">Cell division</keyword>
<dbReference type="Gene3D" id="3.90.1310.10">
    <property type="entry name" value="Penicillin-binding protein 2a (Domain 2)"/>
    <property type="match status" value="1"/>
</dbReference>
<evidence type="ECO:0000256" key="1">
    <source>
        <dbReference type="ARBA" id="ARBA00004370"/>
    </source>
</evidence>
<dbReference type="RefSeq" id="WP_179751046.1">
    <property type="nucleotide sequence ID" value="NZ_BAAAGN010000007.1"/>
</dbReference>
<evidence type="ECO:0000256" key="8">
    <source>
        <dbReference type="ARBA" id="ARBA00023251"/>
    </source>
</evidence>
<dbReference type="GO" id="GO:0017001">
    <property type="term" value="P:antibiotic catabolic process"/>
    <property type="evidence" value="ECO:0007669"/>
    <property type="project" value="InterPro"/>
</dbReference>
<evidence type="ECO:0000256" key="9">
    <source>
        <dbReference type="RuleBase" id="RU361140"/>
    </source>
</evidence>
<dbReference type="GO" id="GO:0046677">
    <property type="term" value="P:response to antibiotic"/>
    <property type="evidence" value="ECO:0007669"/>
    <property type="project" value="UniProtKB-UniRule"/>
</dbReference>
<name>A0A7Y9DKE2_9ACTN</name>
<keyword evidence="11" id="KW-1133">Transmembrane helix</keyword>
<proteinExistence type="inferred from homology"/>
<evidence type="ECO:0000256" key="6">
    <source>
        <dbReference type="ARBA" id="ARBA00022801"/>
    </source>
</evidence>
<evidence type="ECO:0000256" key="3">
    <source>
        <dbReference type="ARBA" id="ARBA00007898"/>
    </source>
</evidence>
<evidence type="ECO:0000256" key="10">
    <source>
        <dbReference type="SAM" id="MobiDB-lite"/>
    </source>
</evidence>
<evidence type="ECO:0000259" key="12">
    <source>
        <dbReference type="Pfam" id="PF00905"/>
    </source>
</evidence>
<comment type="catalytic activity">
    <reaction evidence="9">
        <text>a beta-lactam + H2O = a substituted beta-amino acid</text>
        <dbReference type="Rhea" id="RHEA:20401"/>
        <dbReference type="ChEBI" id="CHEBI:15377"/>
        <dbReference type="ChEBI" id="CHEBI:35627"/>
        <dbReference type="ChEBI" id="CHEBI:140347"/>
        <dbReference type="EC" id="3.5.2.6"/>
    </reaction>
</comment>
<dbReference type="InterPro" id="IPR006311">
    <property type="entry name" value="TAT_signal"/>
</dbReference>
<feature type="domain" description="Penicillin-binding protein transpeptidase" evidence="12">
    <location>
        <begin position="399"/>
        <end position="671"/>
    </location>
</feature>
<dbReference type="PANTHER" id="PTHR30627">
    <property type="entry name" value="PEPTIDOGLYCAN D,D-TRANSPEPTIDASE"/>
    <property type="match status" value="1"/>
</dbReference>
<dbReference type="InterPro" id="IPR001460">
    <property type="entry name" value="PCN-bd_Tpept"/>
</dbReference>
<comment type="similarity">
    <text evidence="3 9">Belongs to the class-D beta-lactamase family.</text>
</comment>
<dbReference type="Gene3D" id="3.40.710.10">
    <property type="entry name" value="DD-peptidase/beta-lactamase superfamily"/>
    <property type="match status" value="1"/>
</dbReference>
<gene>
    <name evidence="14" type="ORF">BJ968_001766</name>
</gene>
<dbReference type="InterPro" id="IPR005311">
    <property type="entry name" value="PBP_dimer"/>
</dbReference>
<dbReference type="InterPro" id="IPR002137">
    <property type="entry name" value="Beta-lactam_class-D_AS"/>
</dbReference>
<dbReference type="InterPro" id="IPR050515">
    <property type="entry name" value="Beta-lactam/transpept"/>
</dbReference>
<dbReference type="GO" id="GO:0008800">
    <property type="term" value="F:beta-lactamase activity"/>
    <property type="evidence" value="ECO:0007669"/>
    <property type="project" value="UniProtKB-UniRule"/>
</dbReference>
<evidence type="ECO:0000256" key="5">
    <source>
        <dbReference type="ARBA" id="ARBA00022729"/>
    </source>
</evidence>
<dbReference type="PROSITE" id="PS00337">
    <property type="entry name" value="BETA_LACTAMASE_D"/>
    <property type="match status" value="1"/>
</dbReference>
<keyword evidence="8 9" id="KW-0046">Antibiotic resistance</keyword>
<dbReference type="Pfam" id="PF00905">
    <property type="entry name" value="Transpeptidase"/>
    <property type="match status" value="1"/>
</dbReference>
<dbReference type="GO" id="GO:0071972">
    <property type="term" value="F:peptidoglycan L,D-transpeptidase activity"/>
    <property type="evidence" value="ECO:0007669"/>
    <property type="project" value="TreeGrafter"/>
</dbReference>
<evidence type="ECO:0000313" key="14">
    <source>
        <dbReference type="EMBL" id="NYD22226.1"/>
    </source>
</evidence>
<dbReference type="SUPFAM" id="SSF56601">
    <property type="entry name" value="beta-lactamase/transpeptidase-like"/>
    <property type="match status" value="1"/>
</dbReference>
<organism evidence="14 15">
    <name type="scientific">Kineococcus aurantiacus</name>
    <dbReference type="NCBI Taxonomy" id="37633"/>
    <lineage>
        <taxon>Bacteria</taxon>
        <taxon>Bacillati</taxon>
        <taxon>Actinomycetota</taxon>
        <taxon>Actinomycetes</taxon>
        <taxon>Kineosporiales</taxon>
        <taxon>Kineosporiaceae</taxon>
        <taxon>Kineococcus</taxon>
    </lineage>
</organism>
<evidence type="ECO:0000313" key="15">
    <source>
        <dbReference type="Proteomes" id="UP000521922"/>
    </source>
</evidence>
<feature type="transmembrane region" description="Helical" evidence="11">
    <location>
        <begin position="39"/>
        <end position="58"/>
    </location>
</feature>
<dbReference type="PANTHER" id="PTHR30627:SF24">
    <property type="entry name" value="PENICILLIN-BINDING PROTEIN 4B"/>
    <property type="match status" value="1"/>
</dbReference>
<protein>
    <recommendedName>
        <fullName evidence="4 9">Beta-lactamase</fullName>
        <ecNumber evidence="4 9">3.5.2.6</ecNumber>
    </recommendedName>
</protein>
<reference evidence="14 15" key="1">
    <citation type="submission" date="2020-07" db="EMBL/GenBank/DDBJ databases">
        <title>Sequencing the genomes of 1000 actinobacteria strains.</title>
        <authorList>
            <person name="Klenk H.-P."/>
        </authorList>
    </citation>
    <scope>NUCLEOTIDE SEQUENCE [LARGE SCALE GENOMIC DNA]</scope>
    <source>
        <strain evidence="14 15">DSM 7487</strain>
    </source>
</reference>
<dbReference type="InterPro" id="IPR036138">
    <property type="entry name" value="PBP_dimer_sf"/>
</dbReference>
<keyword evidence="6 9" id="KW-0378">Hydrolase</keyword>
<keyword evidence="15" id="KW-1185">Reference proteome</keyword>
<feature type="domain" description="Penicillin-binding protein dimerisation" evidence="13">
    <location>
        <begin position="198"/>
        <end position="350"/>
    </location>
</feature>
<dbReference type="Pfam" id="PF03717">
    <property type="entry name" value="PBP_dimer"/>
    <property type="match status" value="1"/>
</dbReference>
<dbReference type="GO" id="GO:0005886">
    <property type="term" value="C:plasma membrane"/>
    <property type="evidence" value="ECO:0007669"/>
    <property type="project" value="TreeGrafter"/>
</dbReference>
<dbReference type="GO" id="GO:0008658">
    <property type="term" value="F:penicillin binding"/>
    <property type="evidence" value="ECO:0007669"/>
    <property type="project" value="InterPro"/>
</dbReference>
<evidence type="ECO:0000256" key="4">
    <source>
        <dbReference type="ARBA" id="ARBA00012865"/>
    </source>
</evidence>
<keyword evidence="14" id="KW-0131">Cell cycle</keyword>
<keyword evidence="5" id="KW-0732">Signal</keyword>
<comment type="subcellular location">
    <subcellularLocation>
        <location evidence="1">Membrane</location>
    </subcellularLocation>
</comment>
<sequence>MTDNADDPSNPSPAPEGPGAADGPGQPADLRGRLRRRTLVASSAVVAAGVGGGVWWWASRPDPADGAPAAARALAAAWSAGRLGEVRFTAAPGASAARPPADPAAEYARLAGGLAAAPPAVRVVSVDTSGAARGTASAALEVVFDLAAHHGAPQGARFGYTTTARLLRQEDGSWRAAWEPALVHPALGSGATLALERQTPGRADVLGRDGSPVVTATPVVQVGVQPSRTTDAVATADALGAALGVDPVALAARVQQASPDAFVNVITLRRTDYEAQRAVLQPIPGAVFAESTRPLAPTRGFARALLGGVGEVTAEVVQASGGRYAAGDLAGLSGLQRTFDERLAGRVGVVVRAQGGPAATSVELFRVAAEPGRTVTTTLDAAVQNAADDALAAGPSPAALVAVDVATGDVVAASNSPVDGGDRALTGRFPPGSTFKVVTTLALLRDGLDVEEDVPCTPTYTVEGRSFSNFEDEAFGAVPFRTDFARSCNTAFASLSPRLGDDDLTTAAAELGVGADWATGVDAFAGDVPAAESAVDLAAASFGQGRTLVSPLAMAVAAASVAAGQLRRPTVVSDPAQPVPSAPATAADPAALATLDGLMRDVVTAGTATVLAGVPGAPVHAKTGTAEYGQAEPPATHAWTIGYQDGLAFAVFVTDGVSGGTVAAPVAADFLRRIAAGGGYAGGSAATG</sequence>
<dbReference type="SUPFAM" id="SSF56519">
    <property type="entry name" value="Penicillin binding protein dimerisation domain"/>
    <property type="match status" value="1"/>
</dbReference>
<comment type="similarity">
    <text evidence="2">Belongs to the transpeptidase family.</text>
</comment>
<evidence type="ECO:0000256" key="11">
    <source>
        <dbReference type="SAM" id="Phobius"/>
    </source>
</evidence>
<dbReference type="AlphaFoldDB" id="A0A7Y9DKE2"/>
<dbReference type="Proteomes" id="UP000521922">
    <property type="component" value="Unassembled WGS sequence"/>
</dbReference>
<feature type="region of interest" description="Disordered" evidence="10">
    <location>
        <begin position="1"/>
        <end position="34"/>
    </location>
</feature>
<accession>A0A7Y9DKE2</accession>